<dbReference type="SUPFAM" id="SSF53474">
    <property type="entry name" value="alpha/beta-Hydrolases"/>
    <property type="match status" value="1"/>
</dbReference>
<evidence type="ECO:0000256" key="5">
    <source>
        <dbReference type="ARBA" id="ARBA00022825"/>
    </source>
</evidence>
<keyword evidence="5" id="KW-0720">Serine protease</keyword>
<keyword evidence="9" id="KW-1185">Reference proteome</keyword>
<keyword evidence="4" id="KW-0378">Hydrolase</keyword>
<proteinExistence type="inferred from homology"/>
<reference evidence="8" key="1">
    <citation type="submission" date="2023-06" db="EMBL/GenBank/DDBJ databases">
        <title>Genome-scale phylogeny and comparative genomics of the fungal order Sordariales.</title>
        <authorList>
            <consortium name="Lawrence Berkeley National Laboratory"/>
            <person name="Hensen N."/>
            <person name="Bonometti L."/>
            <person name="Westerberg I."/>
            <person name="Brannstrom I.O."/>
            <person name="Guillou S."/>
            <person name="Cros-Aarteil S."/>
            <person name="Calhoun S."/>
            <person name="Haridas S."/>
            <person name="Kuo A."/>
            <person name="Mondo S."/>
            <person name="Pangilinan J."/>
            <person name="Riley R."/>
            <person name="LaButti K."/>
            <person name="Andreopoulos B."/>
            <person name="Lipzen A."/>
            <person name="Chen C."/>
            <person name="Yanf M."/>
            <person name="Daum C."/>
            <person name="Ng V."/>
            <person name="Clum A."/>
            <person name="Steindorff A."/>
            <person name="Ohm R."/>
            <person name="Martin F."/>
            <person name="Silar P."/>
            <person name="Natvig D."/>
            <person name="Lalanne C."/>
            <person name="Gautier V."/>
            <person name="Ament-velasquez S.L."/>
            <person name="Kruys A."/>
            <person name="Hutchinson M.I."/>
            <person name="Powell A.J."/>
            <person name="Barry K."/>
            <person name="Miller A.N."/>
            <person name="Grigoriev I.V."/>
            <person name="Debuchy R."/>
            <person name="Gladieux P."/>
            <person name="Thoren M.H."/>
            <person name="Johannesson H."/>
        </authorList>
    </citation>
    <scope>NUCLEOTIDE SEQUENCE</scope>
    <source>
        <strain evidence="8">SMH2392-1A</strain>
    </source>
</reference>
<dbReference type="Pfam" id="PF00326">
    <property type="entry name" value="Peptidase_S9"/>
    <property type="match status" value="1"/>
</dbReference>
<dbReference type="InterPro" id="IPR011042">
    <property type="entry name" value="6-blade_b-propeller_TolB-like"/>
</dbReference>
<dbReference type="AlphaFoldDB" id="A0AA39ZQY0"/>
<evidence type="ECO:0000259" key="7">
    <source>
        <dbReference type="Pfam" id="PF00326"/>
    </source>
</evidence>
<evidence type="ECO:0000256" key="3">
    <source>
        <dbReference type="ARBA" id="ARBA00022729"/>
    </source>
</evidence>
<gene>
    <name evidence="8" type="ORF">B0T26DRAFT_877275</name>
</gene>
<dbReference type="PANTHER" id="PTHR42776">
    <property type="entry name" value="SERINE PEPTIDASE S9 FAMILY MEMBER"/>
    <property type="match status" value="1"/>
</dbReference>
<name>A0AA39ZQY0_9PEZI</name>
<organism evidence="8 9">
    <name type="scientific">Lasiosphaeria miniovina</name>
    <dbReference type="NCBI Taxonomy" id="1954250"/>
    <lineage>
        <taxon>Eukaryota</taxon>
        <taxon>Fungi</taxon>
        <taxon>Dikarya</taxon>
        <taxon>Ascomycota</taxon>
        <taxon>Pezizomycotina</taxon>
        <taxon>Sordariomycetes</taxon>
        <taxon>Sordariomycetidae</taxon>
        <taxon>Sordariales</taxon>
        <taxon>Lasiosphaeriaceae</taxon>
        <taxon>Lasiosphaeria</taxon>
    </lineage>
</organism>
<dbReference type="GO" id="GO:0004252">
    <property type="term" value="F:serine-type endopeptidase activity"/>
    <property type="evidence" value="ECO:0007669"/>
    <property type="project" value="TreeGrafter"/>
</dbReference>
<dbReference type="GO" id="GO:0006508">
    <property type="term" value="P:proteolysis"/>
    <property type="evidence" value="ECO:0007669"/>
    <property type="project" value="UniProtKB-KW"/>
</dbReference>
<sequence>MVVRRSLTPETFLTLPRRGDLVPNENGTLGLFSVSTPELGGVTKEEWRVVRLSSSESWTLIKNDKIKTHDVSWLPGTDGKKIACLRRYDRGATELVIADAAPPTIDPNLSIQSVDLFDGVVQHLKLHLLADGSVAFAVVGLAGEDGNLYNEEKAPKSLSSARIYDTARVREWDTYVKPQKYAIFYSKLVRRDNGQWSVASQLHNCVKDTALEAPADMYIPGNPSGNFDISAKGIAFVAHDPNPSKIHYSNASDVFFAPVDSWSEATEHRATCMTTGNEAALGISANPRFSPDGTMIAYLKTPFANEADTRLIIGQICSLIAVDVFKTVIDSSWELVPSSFEFAPDGESILIVADDHGRRALHQLKLRHHTKPIALVKNRSVSAVYPLTSGSGSLQVLVTASTGIEGSIYAVVDTAQKLEDRIISSTNYGAKFGLHGSQVSEIWFEGANETCVHAWVTYPSNYDEKKKWPVILEIHGGPADSWRDDWHWRWNAALWAEQGYVVVRPNFTGSVGYGVKFASGIYGEWGGKPYQDLVHCMHYLAKIPSLDMDRVVAAGGSYGGYMAAWILGHALAQKFKAIICHDPCFDMRMTFLYSDETGGISDFNGPPYPWANAKSLDKWNPARPELLQRWAQAPPTLVIHSDRDFRCPVTDGLAVFRTLQAHGVPSRLLNFPDENHFVLKPENSLVWHQTVFDWIESWVGKGPME</sequence>
<dbReference type="InterPro" id="IPR011659">
    <property type="entry name" value="WD40"/>
</dbReference>
<dbReference type="Gene3D" id="3.40.50.1820">
    <property type="entry name" value="alpha/beta hydrolase"/>
    <property type="match status" value="1"/>
</dbReference>
<evidence type="ECO:0000313" key="9">
    <source>
        <dbReference type="Proteomes" id="UP001172101"/>
    </source>
</evidence>
<dbReference type="FunFam" id="3.40.50.1820:FF:000028">
    <property type="entry name" value="S9 family peptidase"/>
    <property type="match status" value="1"/>
</dbReference>
<dbReference type="PANTHER" id="PTHR42776:SF13">
    <property type="entry name" value="DIPEPTIDYL-PEPTIDASE 5"/>
    <property type="match status" value="1"/>
</dbReference>
<protein>
    <recommendedName>
        <fullName evidence="6">Dipeptidyl-peptidase V</fullName>
    </recommendedName>
</protein>
<comment type="similarity">
    <text evidence="1">Belongs to the peptidase S9C family.</text>
</comment>
<dbReference type="EMBL" id="JAUIRO010000009">
    <property type="protein sequence ID" value="KAK0702047.1"/>
    <property type="molecule type" value="Genomic_DNA"/>
</dbReference>
<evidence type="ECO:0000256" key="1">
    <source>
        <dbReference type="ARBA" id="ARBA00010040"/>
    </source>
</evidence>
<comment type="caution">
    <text evidence="8">The sequence shown here is derived from an EMBL/GenBank/DDBJ whole genome shotgun (WGS) entry which is preliminary data.</text>
</comment>
<evidence type="ECO:0000256" key="4">
    <source>
        <dbReference type="ARBA" id="ARBA00022801"/>
    </source>
</evidence>
<keyword evidence="2" id="KW-0645">Protease</keyword>
<dbReference type="RefSeq" id="XP_060289711.1">
    <property type="nucleotide sequence ID" value="XM_060448129.1"/>
</dbReference>
<dbReference type="SUPFAM" id="SSF82171">
    <property type="entry name" value="DPP6 N-terminal domain-like"/>
    <property type="match status" value="1"/>
</dbReference>
<dbReference type="Gene3D" id="2.120.10.30">
    <property type="entry name" value="TolB, C-terminal domain"/>
    <property type="match status" value="1"/>
</dbReference>
<dbReference type="GeneID" id="85331399"/>
<dbReference type="Pfam" id="PF07676">
    <property type="entry name" value="PD40"/>
    <property type="match status" value="1"/>
</dbReference>
<dbReference type="Proteomes" id="UP001172101">
    <property type="component" value="Unassembled WGS sequence"/>
</dbReference>
<evidence type="ECO:0000313" key="8">
    <source>
        <dbReference type="EMBL" id="KAK0702047.1"/>
    </source>
</evidence>
<evidence type="ECO:0000256" key="6">
    <source>
        <dbReference type="ARBA" id="ARBA00032829"/>
    </source>
</evidence>
<dbReference type="InterPro" id="IPR001375">
    <property type="entry name" value="Peptidase_S9_cat"/>
</dbReference>
<feature type="domain" description="Peptidase S9 prolyl oligopeptidase catalytic" evidence="7">
    <location>
        <begin position="486"/>
        <end position="701"/>
    </location>
</feature>
<keyword evidence="3" id="KW-0732">Signal</keyword>
<evidence type="ECO:0000256" key="2">
    <source>
        <dbReference type="ARBA" id="ARBA00022670"/>
    </source>
</evidence>
<dbReference type="InterPro" id="IPR029058">
    <property type="entry name" value="AB_hydrolase_fold"/>
</dbReference>
<accession>A0AA39ZQY0</accession>